<evidence type="ECO:0000313" key="2">
    <source>
        <dbReference type="EMBL" id="KAK8382634.1"/>
    </source>
</evidence>
<gene>
    <name evidence="2" type="ORF">O3P69_015452</name>
</gene>
<keyword evidence="3" id="KW-1185">Reference proteome</keyword>
<evidence type="ECO:0000256" key="1">
    <source>
        <dbReference type="SAM" id="MobiDB-lite"/>
    </source>
</evidence>
<sequence>MFHVTTLPQTPQKKIKTEIQDWPKAFCAAHLAVTTVLMCLNTPARKSPQRHHYTLFPSPHPPRGATGACRGILLLQMTRTKRVVTSFHPRDPNKDIYYNSPLTPRLSFPTSDHSTTTSATSLQQPNQVAGGPLWDADTLARAAAHLNAALSNFTCVLVSINAIDEELRVKQDSFVNHYYLTIPNDQLKIDLIQNIYYCYEASEGLPLERDHSPLHARLHRLMFFLKCEKKKRLAACLKHDIRANLDQYNLSGIPGSGFGPDAADEVLALLVGADGIKNLDLYY</sequence>
<dbReference type="EMBL" id="JARAKH010000039">
    <property type="protein sequence ID" value="KAK8382634.1"/>
    <property type="molecule type" value="Genomic_DNA"/>
</dbReference>
<organism evidence="2 3">
    <name type="scientific">Scylla paramamosain</name>
    <name type="common">Mud crab</name>
    <dbReference type="NCBI Taxonomy" id="85552"/>
    <lineage>
        <taxon>Eukaryota</taxon>
        <taxon>Metazoa</taxon>
        <taxon>Ecdysozoa</taxon>
        <taxon>Arthropoda</taxon>
        <taxon>Crustacea</taxon>
        <taxon>Multicrustacea</taxon>
        <taxon>Malacostraca</taxon>
        <taxon>Eumalacostraca</taxon>
        <taxon>Eucarida</taxon>
        <taxon>Decapoda</taxon>
        <taxon>Pleocyemata</taxon>
        <taxon>Brachyura</taxon>
        <taxon>Eubrachyura</taxon>
        <taxon>Portunoidea</taxon>
        <taxon>Portunidae</taxon>
        <taxon>Portuninae</taxon>
        <taxon>Scylla</taxon>
    </lineage>
</organism>
<dbReference type="AlphaFoldDB" id="A0AAW0T5G5"/>
<reference evidence="2 3" key="1">
    <citation type="submission" date="2023-03" db="EMBL/GenBank/DDBJ databases">
        <title>High-quality genome of Scylla paramamosain provides insights in environmental adaptation.</title>
        <authorList>
            <person name="Zhang L."/>
        </authorList>
    </citation>
    <scope>NUCLEOTIDE SEQUENCE [LARGE SCALE GENOMIC DNA]</scope>
    <source>
        <strain evidence="2">LZ_2023a</strain>
        <tissue evidence="2">Muscle</tissue>
    </source>
</reference>
<protein>
    <submittedName>
        <fullName evidence="2">Uncharacterized protein</fullName>
    </submittedName>
</protein>
<proteinExistence type="predicted"/>
<feature type="compositionally biased region" description="Low complexity" evidence="1">
    <location>
        <begin position="110"/>
        <end position="121"/>
    </location>
</feature>
<name>A0AAW0T5G5_SCYPA</name>
<accession>A0AAW0T5G5</accession>
<evidence type="ECO:0000313" key="3">
    <source>
        <dbReference type="Proteomes" id="UP001487740"/>
    </source>
</evidence>
<feature type="region of interest" description="Disordered" evidence="1">
    <location>
        <begin position="108"/>
        <end position="127"/>
    </location>
</feature>
<dbReference type="Proteomes" id="UP001487740">
    <property type="component" value="Unassembled WGS sequence"/>
</dbReference>
<comment type="caution">
    <text evidence="2">The sequence shown here is derived from an EMBL/GenBank/DDBJ whole genome shotgun (WGS) entry which is preliminary data.</text>
</comment>